<dbReference type="EMBL" id="CP113257">
    <property type="protein sequence ID" value="WAE51889.1"/>
    <property type="molecule type" value="Genomic_DNA"/>
</dbReference>
<evidence type="ECO:0000313" key="1">
    <source>
        <dbReference type="EMBL" id="WAE51889.1"/>
    </source>
</evidence>
<proteinExistence type="predicted"/>
<reference evidence="1" key="1">
    <citation type="submission" date="2022-11" db="EMBL/GenBank/DDBJ databases">
        <title>Genomic of Pseudomonas TF18.</title>
        <authorList>
            <person name="Liu T."/>
        </authorList>
    </citation>
    <scope>NUCLEOTIDE SEQUENCE</scope>
    <source>
        <strain evidence="1">TF18</strain>
    </source>
</reference>
<dbReference type="Pfam" id="PF22752">
    <property type="entry name" value="DUF488-N3i"/>
    <property type="match status" value="1"/>
</dbReference>
<dbReference type="PANTHER" id="PTHR36849:SF1">
    <property type="entry name" value="CYTOPLASMIC PROTEIN"/>
    <property type="match status" value="1"/>
</dbReference>
<accession>A0AA47E0F4</accession>
<organism evidence="1 2">
    <name type="scientific">Stutzerimonas frequens</name>
    <dbReference type="NCBI Taxonomy" id="2968969"/>
    <lineage>
        <taxon>Bacteria</taxon>
        <taxon>Pseudomonadati</taxon>
        <taxon>Pseudomonadota</taxon>
        <taxon>Gammaproteobacteria</taxon>
        <taxon>Pseudomonadales</taxon>
        <taxon>Pseudomonadaceae</taxon>
        <taxon>Stutzerimonas</taxon>
    </lineage>
</organism>
<dbReference type="Proteomes" id="UP001164632">
    <property type="component" value="Chromosome"/>
</dbReference>
<dbReference type="AlphaFoldDB" id="A0AA47E0F4"/>
<evidence type="ECO:0000313" key="2">
    <source>
        <dbReference type="Proteomes" id="UP001164632"/>
    </source>
</evidence>
<gene>
    <name evidence="1" type="ORF">OSV15_19810</name>
</gene>
<protein>
    <submittedName>
        <fullName evidence="1">DUF488 domain-containing protein</fullName>
    </submittedName>
</protein>
<sequence>MIRCRRVYEPASETDGQRVLVDRLWPRGCRKDSLALAAWLPDVAPSTALRQAFKGGTLDYAEFRRRYQKELAARPEHWWPLLAMAERGPLTLLYAARDEQQNNAQVLAEWLEDEMQRLGRPSSPACLAEELGGTINDDG</sequence>
<name>A0AA47E0F4_9GAMM</name>
<dbReference type="InterPro" id="IPR052552">
    <property type="entry name" value="YeaO-like"/>
</dbReference>
<dbReference type="PANTHER" id="PTHR36849">
    <property type="entry name" value="CYTOPLASMIC PROTEIN-RELATED"/>
    <property type="match status" value="1"/>
</dbReference>
<dbReference type="RefSeq" id="WP_063542025.1">
    <property type="nucleotide sequence ID" value="NZ_CP113257.1"/>
</dbReference>